<evidence type="ECO:0000313" key="2">
    <source>
        <dbReference type="Proteomes" id="UP001597034"/>
    </source>
</evidence>
<keyword evidence="2" id="KW-1185">Reference proteome</keyword>
<evidence type="ECO:0000313" key="1">
    <source>
        <dbReference type="EMBL" id="MFD1645563.1"/>
    </source>
</evidence>
<dbReference type="Proteomes" id="UP001597034">
    <property type="component" value="Unassembled WGS sequence"/>
</dbReference>
<accession>A0ABD6DKE4</accession>
<gene>
    <name evidence="1" type="ORF">ACFSBL_07700</name>
</gene>
<dbReference type="AlphaFoldDB" id="A0ABD6DKE4"/>
<name>A0ABD6DKE4_9EURY</name>
<dbReference type="RefSeq" id="WP_256398921.1">
    <property type="nucleotide sequence ID" value="NZ_JANHJR010000001.1"/>
</dbReference>
<proteinExistence type="predicted"/>
<sequence>MATNGDFDYQGYLLFNGIFETEFLDQEFGGGRSEARARLGDHLPEYRSSDESSEEGYVRLLLEDAISDDDSVDSDLEEVAQSLIPYRYKYETREPKDAYYRGEEVEVEVPYVQDSDLFWLYPNYMFLRGSKGDVKETKETTRRILDGHIRLNSVDFGGDFLLWLFYKEYEDQSLPTGIELNNLTDTELTGDRDAFGGATKVDDSTDLERCVPMLAGILKDKTISTMQGYFRLFDEYNLKAQIGEGRVHIKASRGDIKTSGDVRRMAISIAFLHELIDLHRSWTELPPTSRYPPRQFFEDLHDTANEQGVEIQSISTNVLTKYASKRGEDPDSWT</sequence>
<dbReference type="EMBL" id="JBHUDO010000002">
    <property type="protein sequence ID" value="MFD1645563.1"/>
    <property type="molecule type" value="Genomic_DNA"/>
</dbReference>
<protein>
    <submittedName>
        <fullName evidence="1">Uncharacterized protein</fullName>
    </submittedName>
</protein>
<reference evidence="1 2" key="1">
    <citation type="journal article" date="2019" name="Int. J. Syst. Evol. Microbiol.">
        <title>The Global Catalogue of Microorganisms (GCM) 10K type strain sequencing project: providing services to taxonomists for standard genome sequencing and annotation.</title>
        <authorList>
            <consortium name="The Broad Institute Genomics Platform"/>
            <consortium name="The Broad Institute Genome Sequencing Center for Infectious Disease"/>
            <person name="Wu L."/>
            <person name="Ma J."/>
        </authorList>
    </citation>
    <scope>NUCLEOTIDE SEQUENCE [LARGE SCALE GENOMIC DNA]</scope>
    <source>
        <strain evidence="1 2">CGMCC 1.10390</strain>
    </source>
</reference>
<comment type="caution">
    <text evidence="1">The sequence shown here is derived from an EMBL/GenBank/DDBJ whole genome shotgun (WGS) entry which is preliminary data.</text>
</comment>
<organism evidence="1 2">
    <name type="scientific">Haloarchaeobius litoreus</name>
    <dbReference type="NCBI Taxonomy" id="755306"/>
    <lineage>
        <taxon>Archaea</taxon>
        <taxon>Methanobacteriati</taxon>
        <taxon>Methanobacteriota</taxon>
        <taxon>Stenosarchaea group</taxon>
        <taxon>Halobacteria</taxon>
        <taxon>Halobacteriales</taxon>
        <taxon>Halorubellaceae</taxon>
        <taxon>Haloarchaeobius</taxon>
    </lineage>
</organism>